<keyword evidence="3" id="KW-1185">Reference proteome</keyword>
<evidence type="ECO:0000259" key="1">
    <source>
        <dbReference type="Pfam" id="PF24837"/>
    </source>
</evidence>
<gene>
    <name evidence="2" type="ORF">P4R38_11130</name>
</gene>
<dbReference type="Pfam" id="PF24837">
    <property type="entry name" value="AMIN-like"/>
    <property type="match status" value="1"/>
</dbReference>
<sequence>MSRSRTTTRRPRLATVAFVVLGLLLGLLGPLVASSRASATVCEAPWGSLPKTSSSHTTKPLTGVRTGQQLCYDRLVLDIGRSGTGAVGYDVRYVSVVGAEGSGAPLPVRGDADIKVTVNAPAYNVSTGAPTYTPSNPNELSNVSGYRTFRQLRWAGSFEGQSTIALGVRARLPMRVFVLSDTDGSRRLVVDVAHLWY</sequence>
<dbReference type="RefSeq" id="WP_275239566.1">
    <property type="nucleotide sequence ID" value="NZ_JARFJC010000042.1"/>
</dbReference>
<feature type="domain" description="AMIN-like" evidence="1">
    <location>
        <begin position="60"/>
        <end position="194"/>
    </location>
</feature>
<reference evidence="2 3" key="1">
    <citation type="submission" date="2023-03" db="EMBL/GenBank/DDBJ databases">
        <title>YIM 133296 draft genome.</title>
        <authorList>
            <person name="Xiong L."/>
        </authorList>
    </citation>
    <scope>NUCLEOTIDE SEQUENCE [LARGE SCALE GENOMIC DNA]</scope>
    <source>
        <strain evidence="2 3">YIM 133296</strain>
    </source>
</reference>
<evidence type="ECO:0000313" key="3">
    <source>
        <dbReference type="Proteomes" id="UP001528912"/>
    </source>
</evidence>
<proteinExistence type="predicted"/>
<evidence type="ECO:0000313" key="2">
    <source>
        <dbReference type="EMBL" id="MDF8264798.1"/>
    </source>
</evidence>
<organism evidence="2 3">
    <name type="scientific">Luteipulveratus flavus</name>
    <dbReference type="NCBI Taxonomy" id="3031728"/>
    <lineage>
        <taxon>Bacteria</taxon>
        <taxon>Bacillati</taxon>
        <taxon>Actinomycetota</taxon>
        <taxon>Actinomycetes</taxon>
        <taxon>Micrococcales</taxon>
        <taxon>Dermacoccaceae</taxon>
        <taxon>Luteipulveratus</taxon>
    </lineage>
</organism>
<dbReference type="EMBL" id="JAROAV010000028">
    <property type="protein sequence ID" value="MDF8264798.1"/>
    <property type="molecule type" value="Genomic_DNA"/>
</dbReference>
<protein>
    <recommendedName>
        <fullName evidence="1">AMIN-like domain-containing protein</fullName>
    </recommendedName>
</protein>
<dbReference type="InterPro" id="IPR056303">
    <property type="entry name" value="AMIN-like"/>
</dbReference>
<comment type="caution">
    <text evidence="2">The sequence shown here is derived from an EMBL/GenBank/DDBJ whole genome shotgun (WGS) entry which is preliminary data.</text>
</comment>
<dbReference type="Proteomes" id="UP001528912">
    <property type="component" value="Unassembled WGS sequence"/>
</dbReference>
<accession>A0ABT6C779</accession>
<name>A0ABT6C779_9MICO</name>